<evidence type="ECO:0000256" key="7">
    <source>
        <dbReference type="RuleBase" id="RU363032"/>
    </source>
</evidence>
<dbReference type="Pfam" id="PF00528">
    <property type="entry name" value="BPD_transp_1"/>
    <property type="match status" value="1"/>
</dbReference>
<feature type="domain" description="ABC transmembrane type-1" evidence="8">
    <location>
        <begin position="87"/>
        <end position="313"/>
    </location>
</feature>
<feature type="transmembrane region" description="Helical" evidence="7">
    <location>
        <begin position="218"/>
        <end position="242"/>
    </location>
</feature>
<dbReference type="RefSeq" id="WP_146352675.1">
    <property type="nucleotide sequence ID" value="NZ_VOBR01000009.1"/>
</dbReference>
<dbReference type="PANTHER" id="PTHR30193:SF1">
    <property type="entry name" value="ABC TRANSPORTER PERMEASE PROTEIN YESP-RELATED"/>
    <property type="match status" value="1"/>
</dbReference>
<keyword evidence="6 7" id="KW-0472">Membrane</keyword>
<dbReference type="OrthoDB" id="4053402at2"/>
<evidence type="ECO:0000313" key="10">
    <source>
        <dbReference type="Proteomes" id="UP000316639"/>
    </source>
</evidence>
<gene>
    <name evidence="9" type="ORF">FKR81_15950</name>
</gene>
<protein>
    <submittedName>
        <fullName evidence="9">Sugar ABC transporter permease</fullName>
    </submittedName>
</protein>
<keyword evidence="3" id="KW-1003">Cell membrane</keyword>
<evidence type="ECO:0000259" key="8">
    <source>
        <dbReference type="PROSITE" id="PS50928"/>
    </source>
</evidence>
<dbReference type="EMBL" id="VOBR01000009">
    <property type="protein sequence ID" value="TWP51122.1"/>
    <property type="molecule type" value="Genomic_DNA"/>
</dbReference>
<keyword evidence="5 7" id="KW-1133">Transmembrane helix</keyword>
<feature type="transmembrane region" description="Helical" evidence="7">
    <location>
        <begin position="28"/>
        <end position="57"/>
    </location>
</feature>
<sequence>MTATLERVDVRRAAPAKGRSRARARNRFTVLAFMAPALIGFILFFGYPLIATVIFSFTKYDLINPPEFVGLKNYTFMWGDKLFWQSIQNTMWFVVVLTIARTVFALGVASVIARLKSGVGLIRTLCYLPSLAPPVAATLVFFMVLRPNGGPVDGLLDMIGVQSPLWFSDPSWAKPGVTAIMMWVCGDLMIIMLAAILDVPQDQYEAAEIDGAGPIRRWWHITLPTISPVLLFGVVNSVILALQLFTQAVVAGSAATGSADPTGSTKNLGFPQNSLLTFPTFLYQTGFRYFDMGYAAAMATVLFVISFAVTIVLVNKMRKNSTAEEGGPGA</sequence>
<comment type="caution">
    <text evidence="9">The sequence shown here is derived from an EMBL/GenBank/DDBJ whole genome shotgun (WGS) entry which is preliminary data.</text>
</comment>
<feature type="transmembrane region" description="Helical" evidence="7">
    <location>
        <begin position="125"/>
        <end position="145"/>
    </location>
</feature>
<evidence type="ECO:0000256" key="3">
    <source>
        <dbReference type="ARBA" id="ARBA00022475"/>
    </source>
</evidence>
<dbReference type="InterPro" id="IPR035906">
    <property type="entry name" value="MetI-like_sf"/>
</dbReference>
<proteinExistence type="inferred from homology"/>
<comment type="subcellular location">
    <subcellularLocation>
        <location evidence="1 7">Cell membrane</location>
        <topology evidence="1 7">Multi-pass membrane protein</topology>
    </subcellularLocation>
</comment>
<feature type="transmembrane region" description="Helical" evidence="7">
    <location>
        <begin position="292"/>
        <end position="314"/>
    </location>
</feature>
<name>A0A563EU67_9PSEU</name>
<dbReference type="AlphaFoldDB" id="A0A563EU67"/>
<evidence type="ECO:0000256" key="4">
    <source>
        <dbReference type="ARBA" id="ARBA00022692"/>
    </source>
</evidence>
<dbReference type="Proteomes" id="UP000316639">
    <property type="component" value="Unassembled WGS sequence"/>
</dbReference>
<organism evidence="9 10">
    <name type="scientific">Lentzea tibetensis</name>
    <dbReference type="NCBI Taxonomy" id="2591470"/>
    <lineage>
        <taxon>Bacteria</taxon>
        <taxon>Bacillati</taxon>
        <taxon>Actinomycetota</taxon>
        <taxon>Actinomycetes</taxon>
        <taxon>Pseudonocardiales</taxon>
        <taxon>Pseudonocardiaceae</taxon>
        <taxon>Lentzea</taxon>
    </lineage>
</organism>
<evidence type="ECO:0000256" key="6">
    <source>
        <dbReference type="ARBA" id="ARBA00023136"/>
    </source>
</evidence>
<dbReference type="GO" id="GO:0005886">
    <property type="term" value="C:plasma membrane"/>
    <property type="evidence" value="ECO:0007669"/>
    <property type="project" value="UniProtKB-SubCell"/>
</dbReference>
<dbReference type="Gene3D" id="1.10.3720.10">
    <property type="entry name" value="MetI-like"/>
    <property type="match status" value="1"/>
</dbReference>
<dbReference type="PROSITE" id="PS50928">
    <property type="entry name" value="ABC_TM1"/>
    <property type="match status" value="1"/>
</dbReference>
<dbReference type="InterPro" id="IPR051393">
    <property type="entry name" value="ABC_transporter_permease"/>
</dbReference>
<dbReference type="InterPro" id="IPR000515">
    <property type="entry name" value="MetI-like"/>
</dbReference>
<reference evidence="9 10" key="1">
    <citation type="submission" date="2019-07" db="EMBL/GenBank/DDBJ databases">
        <title>Lentzea xizangensis sp. nov., isolated from Qinghai-Tibetan Plateau Soils.</title>
        <authorList>
            <person name="Huang J."/>
        </authorList>
    </citation>
    <scope>NUCLEOTIDE SEQUENCE [LARGE SCALE GENOMIC DNA]</scope>
    <source>
        <strain evidence="9 10">FXJ1.1311</strain>
    </source>
</reference>
<dbReference type="SUPFAM" id="SSF161098">
    <property type="entry name" value="MetI-like"/>
    <property type="match status" value="1"/>
</dbReference>
<evidence type="ECO:0000313" key="9">
    <source>
        <dbReference type="EMBL" id="TWP51122.1"/>
    </source>
</evidence>
<keyword evidence="4 7" id="KW-0812">Transmembrane</keyword>
<feature type="transmembrane region" description="Helical" evidence="7">
    <location>
        <begin position="176"/>
        <end position="197"/>
    </location>
</feature>
<dbReference type="GO" id="GO:0055085">
    <property type="term" value="P:transmembrane transport"/>
    <property type="evidence" value="ECO:0007669"/>
    <property type="project" value="InterPro"/>
</dbReference>
<feature type="transmembrane region" description="Helical" evidence="7">
    <location>
        <begin position="91"/>
        <end position="113"/>
    </location>
</feature>
<dbReference type="PANTHER" id="PTHR30193">
    <property type="entry name" value="ABC TRANSPORTER PERMEASE PROTEIN"/>
    <property type="match status" value="1"/>
</dbReference>
<comment type="similarity">
    <text evidence="7">Belongs to the binding-protein-dependent transport system permease family.</text>
</comment>
<evidence type="ECO:0000256" key="1">
    <source>
        <dbReference type="ARBA" id="ARBA00004651"/>
    </source>
</evidence>
<accession>A0A563EU67</accession>
<dbReference type="CDD" id="cd06261">
    <property type="entry name" value="TM_PBP2"/>
    <property type="match status" value="1"/>
</dbReference>
<evidence type="ECO:0000256" key="2">
    <source>
        <dbReference type="ARBA" id="ARBA00022448"/>
    </source>
</evidence>
<keyword evidence="2 7" id="KW-0813">Transport</keyword>
<keyword evidence="10" id="KW-1185">Reference proteome</keyword>
<evidence type="ECO:0000256" key="5">
    <source>
        <dbReference type="ARBA" id="ARBA00022989"/>
    </source>
</evidence>